<comment type="caution">
    <text evidence="1">The sequence shown here is derived from an EMBL/GenBank/DDBJ whole genome shotgun (WGS) entry which is preliminary data.</text>
</comment>
<organism evidence="1 2">
    <name type="scientific">Sphingomonas taxi</name>
    <dbReference type="NCBI Taxonomy" id="1549858"/>
    <lineage>
        <taxon>Bacteria</taxon>
        <taxon>Pseudomonadati</taxon>
        <taxon>Pseudomonadota</taxon>
        <taxon>Alphaproteobacteria</taxon>
        <taxon>Sphingomonadales</taxon>
        <taxon>Sphingomonadaceae</taxon>
        <taxon>Sphingomonas</taxon>
    </lineage>
</organism>
<dbReference type="AlphaFoldDB" id="A0A2W5AM14"/>
<dbReference type="Proteomes" id="UP000249555">
    <property type="component" value="Unassembled WGS sequence"/>
</dbReference>
<gene>
    <name evidence="1" type="ORF">DI640_14265</name>
</gene>
<accession>A0A2W5AM14</accession>
<protein>
    <submittedName>
        <fullName evidence="1">Bifunctional folylpolyglutamate synthase/dihydrofolate synthase</fullName>
    </submittedName>
</protein>
<name>A0A2W5AM14_9SPHN</name>
<dbReference type="EMBL" id="QFMX01000048">
    <property type="protein sequence ID" value="PZO71541.1"/>
    <property type="molecule type" value="Genomic_DNA"/>
</dbReference>
<feature type="non-terminal residue" evidence="1">
    <location>
        <position position="44"/>
    </location>
</feature>
<evidence type="ECO:0000313" key="2">
    <source>
        <dbReference type="Proteomes" id="UP000249555"/>
    </source>
</evidence>
<sequence>MNPPVNELANWLARIEARHPTEIEMGLDRVGAVYTRMDCGRPAA</sequence>
<evidence type="ECO:0000313" key="1">
    <source>
        <dbReference type="EMBL" id="PZO71541.1"/>
    </source>
</evidence>
<proteinExistence type="predicted"/>
<reference evidence="1 2" key="1">
    <citation type="submission" date="2017-08" db="EMBL/GenBank/DDBJ databases">
        <title>Infants hospitalized years apart are colonized by the same room-sourced microbial strains.</title>
        <authorList>
            <person name="Brooks B."/>
            <person name="Olm M.R."/>
            <person name="Firek B.A."/>
            <person name="Baker R."/>
            <person name="Thomas B.C."/>
            <person name="Morowitz M.J."/>
            <person name="Banfield J.F."/>
        </authorList>
    </citation>
    <scope>NUCLEOTIDE SEQUENCE [LARGE SCALE GENOMIC DNA]</scope>
    <source>
        <strain evidence="1">S2_018_000_R3_119</strain>
    </source>
</reference>